<organism evidence="5">
    <name type="scientific">Neobodo designis</name>
    <name type="common">Flagellated protozoan</name>
    <name type="synonym">Bodo designis</name>
    <dbReference type="NCBI Taxonomy" id="312471"/>
    <lineage>
        <taxon>Eukaryota</taxon>
        <taxon>Discoba</taxon>
        <taxon>Euglenozoa</taxon>
        <taxon>Kinetoplastea</taxon>
        <taxon>Metakinetoplastina</taxon>
        <taxon>Neobodonida</taxon>
        <taxon>Neobodo</taxon>
    </lineage>
</organism>
<dbReference type="InterPro" id="IPR020574">
    <property type="entry name" value="Ribosomal_uS9_CS"/>
</dbReference>
<name>A0A6U4VC17_NEODS</name>
<dbReference type="GO" id="GO:0006412">
    <property type="term" value="P:translation"/>
    <property type="evidence" value="ECO:0007669"/>
    <property type="project" value="InterPro"/>
</dbReference>
<reference evidence="5" key="1">
    <citation type="submission" date="2021-01" db="EMBL/GenBank/DDBJ databases">
        <authorList>
            <person name="Corre E."/>
            <person name="Pelletier E."/>
            <person name="Niang G."/>
            <person name="Scheremetjew M."/>
            <person name="Finn R."/>
            <person name="Kale V."/>
            <person name="Holt S."/>
            <person name="Cochrane G."/>
            <person name="Meng A."/>
            <person name="Brown T."/>
            <person name="Cohen L."/>
        </authorList>
    </citation>
    <scope>NUCLEOTIDE SEQUENCE</scope>
    <source>
        <strain evidence="5">CCAP 1951/1</strain>
    </source>
</reference>
<gene>
    <name evidence="5" type="ORF">NDES1114_LOCUS26083</name>
    <name evidence="6" type="ORF">NDES1114_LOCUS26084</name>
</gene>
<dbReference type="SUPFAM" id="SSF54211">
    <property type="entry name" value="Ribosomal protein S5 domain 2-like"/>
    <property type="match status" value="1"/>
</dbReference>
<keyword evidence="3 4" id="KW-0687">Ribonucleoprotein</keyword>
<dbReference type="GO" id="GO:0022627">
    <property type="term" value="C:cytosolic small ribosomal subunit"/>
    <property type="evidence" value="ECO:0007669"/>
    <property type="project" value="TreeGrafter"/>
</dbReference>
<evidence type="ECO:0000313" key="6">
    <source>
        <dbReference type="EMBL" id="CAD9137973.1"/>
    </source>
</evidence>
<dbReference type="InterPro" id="IPR000754">
    <property type="entry name" value="Ribosomal_uS9"/>
</dbReference>
<evidence type="ECO:0000256" key="3">
    <source>
        <dbReference type="ARBA" id="ARBA00023274"/>
    </source>
</evidence>
<evidence type="ECO:0000313" key="5">
    <source>
        <dbReference type="EMBL" id="CAD9137971.1"/>
    </source>
</evidence>
<evidence type="ECO:0008006" key="7">
    <source>
        <dbReference type="Google" id="ProtNLM"/>
    </source>
</evidence>
<accession>A0A6U4VC17</accession>
<dbReference type="GO" id="GO:0003735">
    <property type="term" value="F:structural constituent of ribosome"/>
    <property type="evidence" value="ECO:0007669"/>
    <property type="project" value="InterPro"/>
</dbReference>
<dbReference type="AlphaFoldDB" id="A0A6U4VC17"/>
<dbReference type="InterPro" id="IPR014721">
    <property type="entry name" value="Ribsml_uS5_D2-typ_fold_subgr"/>
</dbReference>
<evidence type="ECO:0000256" key="4">
    <source>
        <dbReference type="RuleBase" id="RU003815"/>
    </source>
</evidence>
<dbReference type="GO" id="GO:0000462">
    <property type="term" value="P:maturation of SSU-rRNA from tricistronic rRNA transcript (SSU-rRNA, 5.8S rRNA, LSU-rRNA)"/>
    <property type="evidence" value="ECO:0007669"/>
    <property type="project" value="TreeGrafter"/>
</dbReference>
<protein>
    <recommendedName>
        <fullName evidence="7">40S ribosomal protein S16</fullName>
    </recommendedName>
</protein>
<dbReference type="PROSITE" id="PS00360">
    <property type="entry name" value="RIBOSOMAL_S9"/>
    <property type="match status" value="1"/>
</dbReference>
<dbReference type="Pfam" id="PF00380">
    <property type="entry name" value="Ribosomal_S9"/>
    <property type="match status" value="1"/>
</dbReference>
<dbReference type="EMBL" id="HBGF01038986">
    <property type="protein sequence ID" value="CAD9137973.1"/>
    <property type="molecule type" value="Transcribed_RNA"/>
</dbReference>
<dbReference type="Gene3D" id="3.30.230.10">
    <property type="match status" value="1"/>
</dbReference>
<evidence type="ECO:0000256" key="1">
    <source>
        <dbReference type="ARBA" id="ARBA00005251"/>
    </source>
</evidence>
<dbReference type="PANTHER" id="PTHR21569">
    <property type="entry name" value="RIBOSOMAL PROTEIN S9"/>
    <property type="match status" value="1"/>
</dbReference>
<keyword evidence="2 4" id="KW-0689">Ribosomal protein</keyword>
<dbReference type="PANTHER" id="PTHR21569:SF16">
    <property type="entry name" value="RIBOSOMAL PROTEIN S16"/>
    <property type="match status" value="1"/>
</dbReference>
<dbReference type="InterPro" id="IPR020568">
    <property type="entry name" value="Ribosomal_Su5_D2-typ_SF"/>
</dbReference>
<sequence length="150" mass="16661">MPAAKPEYQIKRVQTFGKKKTATAVATIRKATQCDIRINGTPVSQVLPATLRAKIMEPVHIVGARRFHRMKVKVTVRGGGPVAQAYAVRQAIAKGLVAYAQKYQNEVEKQAIKSAYLAADKALLVADPRRCEMKKPGRHSARSRFTKSYR</sequence>
<comment type="similarity">
    <text evidence="1 4">Belongs to the universal ribosomal protein uS9 family.</text>
</comment>
<evidence type="ECO:0000256" key="2">
    <source>
        <dbReference type="ARBA" id="ARBA00022980"/>
    </source>
</evidence>
<proteinExistence type="inferred from homology"/>
<dbReference type="GO" id="GO:0003723">
    <property type="term" value="F:RNA binding"/>
    <property type="evidence" value="ECO:0007669"/>
    <property type="project" value="TreeGrafter"/>
</dbReference>
<dbReference type="EMBL" id="HBGF01038985">
    <property type="protein sequence ID" value="CAD9137971.1"/>
    <property type="molecule type" value="Transcribed_RNA"/>
</dbReference>